<name>D3TI67_DANRE</name>
<dbReference type="PANTHER" id="PTHR17206:SF1">
    <property type="entry name" value="PROLACTIN-RELEASING PEPTIDE"/>
    <property type="match status" value="1"/>
</dbReference>
<dbReference type="PANTHER" id="PTHR17206">
    <property type="entry name" value="PROLACTIN-RELEASING PEPTIDE"/>
    <property type="match status" value="1"/>
</dbReference>
<dbReference type="GO" id="GO:0031861">
    <property type="term" value="F:prolactin-releasing peptide receptor binding"/>
    <property type="evidence" value="ECO:0000318"/>
    <property type="project" value="GO_Central"/>
</dbReference>
<dbReference type="GeneTree" id="ENSGT00940000175484"/>
<sequence>MVKLCTILCFLMLLACFTQPKPHDGFPLHSLEMRDPNIDAMWYKDRGIRPVGRFGRRTSRRSEGSHFRKHRLCYPEVLAMD</sequence>
<feature type="chain" id="PRO_5035035313" evidence="1 6">
    <location>
        <begin position="21"/>
        <end position="81"/>
    </location>
</feature>
<keyword evidence="1 6" id="KW-0732">Signal</keyword>
<accession>D3TI67</accession>
<dbReference type="OMA" id="QRSMEIN"/>
<reference evidence="3 5" key="3">
    <citation type="journal article" date="2013" name="Nature">
        <title>The zebrafish reference genome sequence and its relationship to the human genome.</title>
        <authorList>
            <consortium name="Genome Reference Consortium Zebrafish"/>
            <person name="Howe K."/>
            <person name="Clark M.D."/>
            <person name="Torroja C.F."/>
            <person name="Torrance J."/>
            <person name="Berthelot C."/>
            <person name="Muffato M."/>
            <person name="Collins J.E."/>
            <person name="Humphray S."/>
            <person name="McLaren K."/>
            <person name="Matthews L."/>
            <person name="McLaren S."/>
            <person name="Sealy I."/>
            <person name="Caccamo M."/>
            <person name="Churcher C."/>
            <person name="Scott C."/>
            <person name="Barrett J.C."/>
            <person name="Koch R."/>
            <person name="Rauch G.J."/>
            <person name="White S."/>
            <person name="Chow W."/>
            <person name="Kilian B."/>
            <person name="Quintais L.T."/>
            <person name="Guerra-Assuncao J.A."/>
            <person name="Zhou Y."/>
            <person name="Gu Y."/>
            <person name="Yen J."/>
            <person name="Vogel J.H."/>
            <person name="Eyre T."/>
            <person name="Redmond S."/>
            <person name="Banerjee R."/>
            <person name="Chi J."/>
            <person name="Fu B."/>
            <person name="Langley E."/>
            <person name="Maguire S.F."/>
            <person name="Laird G.K."/>
            <person name="Lloyd D."/>
            <person name="Kenyon E."/>
            <person name="Donaldson S."/>
            <person name="Sehra H."/>
            <person name="Almeida-King J."/>
            <person name="Loveland J."/>
            <person name="Trevanion S."/>
            <person name="Jones M."/>
            <person name="Quail M."/>
            <person name="Willey D."/>
            <person name="Hunt A."/>
            <person name="Burton J."/>
            <person name="Sims S."/>
            <person name="McLay K."/>
            <person name="Plumb B."/>
            <person name="Davis J."/>
            <person name="Clee C."/>
            <person name="Oliver K."/>
            <person name="Clark R."/>
            <person name="Riddle C."/>
            <person name="Elliot D."/>
            <person name="Eliott D."/>
            <person name="Threadgold G."/>
            <person name="Harden G."/>
            <person name="Ware D."/>
            <person name="Begum S."/>
            <person name="Mortimore B."/>
            <person name="Mortimer B."/>
            <person name="Kerry G."/>
            <person name="Heath P."/>
            <person name="Phillimore B."/>
            <person name="Tracey A."/>
            <person name="Corby N."/>
            <person name="Dunn M."/>
            <person name="Johnson C."/>
            <person name="Wood J."/>
            <person name="Clark S."/>
            <person name="Pelan S."/>
            <person name="Griffiths G."/>
            <person name="Smith M."/>
            <person name="Glithero R."/>
            <person name="Howden P."/>
            <person name="Barker N."/>
            <person name="Lloyd C."/>
            <person name="Stevens C."/>
            <person name="Harley J."/>
            <person name="Holt K."/>
            <person name="Panagiotidis G."/>
            <person name="Lovell J."/>
            <person name="Beasley H."/>
            <person name="Henderson C."/>
            <person name="Gordon D."/>
            <person name="Auger K."/>
            <person name="Wright D."/>
            <person name="Collins J."/>
            <person name="Raisen C."/>
            <person name="Dyer L."/>
            <person name="Leung K."/>
            <person name="Robertson L."/>
            <person name="Ambridge K."/>
            <person name="Leongamornlert D."/>
            <person name="McGuire S."/>
            <person name="Gilderthorp R."/>
            <person name="Griffiths C."/>
            <person name="Manthravadi D."/>
            <person name="Nichol S."/>
            <person name="Barker G."/>
            <person name="Whitehead S."/>
            <person name="Kay M."/>
            <person name="Brown J."/>
            <person name="Murnane C."/>
            <person name="Gray E."/>
            <person name="Humphries M."/>
            <person name="Sycamore N."/>
            <person name="Barker D."/>
            <person name="Saunders D."/>
            <person name="Wallis J."/>
            <person name="Babbage A."/>
            <person name="Hammond S."/>
            <person name="Mashreghi-Mohammadi M."/>
            <person name="Barr L."/>
            <person name="Martin S."/>
            <person name="Wray P."/>
            <person name="Ellington A."/>
            <person name="Matthews N."/>
            <person name="Ellwood M."/>
            <person name="Woodmansey R."/>
            <person name="Clark G."/>
            <person name="Cooper J."/>
            <person name="Cooper J."/>
            <person name="Tromans A."/>
            <person name="Grafham D."/>
            <person name="Skuce C."/>
            <person name="Pandian R."/>
            <person name="Andrews R."/>
            <person name="Harrison E."/>
            <person name="Kimberley A."/>
            <person name="Garnett J."/>
            <person name="Fosker N."/>
            <person name="Hall R."/>
            <person name="Garner P."/>
            <person name="Kelly D."/>
            <person name="Bird C."/>
            <person name="Palmer S."/>
            <person name="Gehring I."/>
            <person name="Berger A."/>
            <person name="Dooley C.M."/>
            <person name="Ersan-Urun Z."/>
            <person name="Eser C."/>
            <person name="Geiger H."/>
            <person name="Geisler M."/>
            <person name="Karotki L."/>
            <person name="Kirn A."/>
            <person name="Konantz J."/>
            <person name="Konantz M."/>
            <person name="Oberlander M."/>
            <person name="Rudolph-Geiger S."/>
            <person name="Teucke M."/>
            <person name="Lanz C."/>
            <person name="Raddatz G."/>
            <person name="Osoegawa K."/>
            <person name="Zhu B."/>
            <person name="Rapp A."/>
            <person name="Widaa S."/>
            <person name="Langford C."/>
            <person name="Yang F."/>
            <person name="Schuster S.C."/>
            <person name="Carter N.P."/>
            <person name="Harrow J."/>
            <person name="Ning Z."/>
            <person name="Herrero J."/>
            <person name="Searle S.M."/>
            <person name="Enright A."/>
            <person name="Geisler R."/>
            <person name="Plasterk R.H."/>
            <person name="Lee C."/>
            <person name="Westerfield M."/>
            <person name="de Jong P.J."/>
            <person name="Zon L.I."/>
            <person name="Postlethwait J.H."/>
            <person name="Nusslein-Volhard C."/>
            <person name="Hubbard T.J."/>
            <person name="Roest Crollius H."/>
            <person name="Rogers J."/>
            <person name="Stemple D.L."/>
        </authorList>
    </citation>
    <scope>NUCLEOTIDE SEQUENCE [LARGE SCALE GENOMIC DNA]</scope>
    <source>
        <strain evidence="3">Tuebingen</strain>
    </source>
</reference>
<dbReference type="PROSITE" id="PS51257">
    <property type="entry name" value="PROKAR_LIPOPROTEIN"/>
    <property type="match status" value="1"/>
</dbReference>
<dbReference type="STRING" id="7955.ENSDARP00000136559"/>
<evidence type="ECO:0000313" key="5">
    <source>
        <dbReference type="Proteomes" id="UP000000437"/>
    </source>
</evidence>
<reference evidence="6" key="2">
    <citation type="journal article" date="2012" name="Endocrinology">
        <title>Identification of the receptors for prolactin-releasing peptide (PrRP) and Carassius RFamide peptide (C-RFa) in chickens.</title>
        <authorList>
            <person name="Wang Y."/>
            <person name="Wang C.Y."/>
            <person name="Wu Y."/>
            <person name="Huang G."/>
            <person name="Li J."/>
            <person name="Leung F.C."/>
        </authorList>
    </citation>
    <scope>NUCLEOTIDE SEQUENCE</scope>
</reference>
<evidence type="ECO:0000313" key="3">
    <source>
        <dbReference type="Ensembl" id="ENSDARP00000136559"/>
    </source>
</evidence>
<organism evidence="2">
    <name type="scientific">Danio rerio</name>
    <name type="common">Zebrafish</name>
    <name type="synonym">Brachydanio rerio</name>
    <dbReference type="NCBI Taxonomy" id="7955"/>
    <lineage>
        <taxon>Eukaryota</taxon>
        <taxon>Metazoa</taxon>
        <taxon>Chordata</taxon>
        <taxon>Craniata</taxon>
        <taxon>Vertebrata</taxon>
        <taxon>Euteleostomi</taxon>
        <taxon>Actinopterygii</taxon>
        <taxon>Neopterygii</taxon>
        <taxon>Teleostei</taxon>
        <taxon>Ostariophysi</taxon>
        <taxon>Cypriniformes</taxon>
        <taxon>Danionidae</taxon>
        <taxon>Danioninae</taxon>
        <taxon>Danio</taxon>
    </lineage>
</organism>
<dbReference type="GO" id="GO:0007631">
    <property type="term" value="P:feeding behavior"/>
    <property type="evidence" value="ECO:0000318"/>
    <property type="project" value="GO_Central"/>
</dbReference>
<dbReference type="HOGENOM" id="CLU_170457_0_0_1"/>
<dbReference type="KEGG" id="dre:100536871"/>
<accession>A0A8M1NZ89</accession>
<evidence type="ECO:0000313" key="6">
    <source>
        <dbReference type="RefSeq" id="NP_001232914.1"/>
    </source>
</evidence>
<dbReference type="Proteomes" id="UP000000437">
    <property type="component" value="Chromosome 9"/>
</dbReference>
<dbReference type="GeneID" id="100536871"/>
<reference evidence="2" key="1">
    <citation type="submission" date="2007-08" db="EMBL/GenBank/DDBJ databases">
        <title>Identification of a Novel Prolactin-Releasing Peptide (PrRP) Gene in Non-Mammalian Vertebrates.</title>
        <authorList>
            <person name="Wang Y."/>
            <person name="Wang C.Y."/>
            <person name="Li J."/>
            <person name="Leung F.C."/>
        </authorList>
    </citation>
    <scope>NUCLEOTIDE SEQUENCE</scope>
</reference>
<dbReference type="EMBL" id="EU117420">
    <property type="protein sequence ID" value="ABW96905.1"/>
    <property type="molecule type" value="mRNA"/>
</dbReference>
<dbReference type="RefSeq" id="NP_001232914.1">
    <property type="nucleotide sequence ID" value="NM_001245985.1"/>
</dbReference>
<proteinExistence type="evidence at transcript level"/>
<dbReference type="GO" id="GO:0005184">
    <property type="term" value="F:neuropeptide hormone activity"/>
    <property type="evidence" value="ECO:0000318"/>
    <property type="project" value="GO_Central"/>
</dbReference>
<keyword evidence="5" id="KW-1185">Reference proteome</keyword>
<dbReference type="Bgee" id="ENSDARG00000099462">
    <property type="expression patterns" value="Expressed in swim bladder and 17 other cell types or tissues"/>
</dbReference>
<protein>
    <submittedName>
        <fullName evidence="3">Prolactin-releasing hormone</fullName>
    </submittedName>
    <submittedName>
        <fullName evidence="2 6">Prolactin-releasing peptide</fullName>
    </submittedName>
</protein>
<dbReference type="GO" id="GO:0043434">
    <property type="term" value="P:response to peptide hormone"/>
    <property type="evidence" value="ECO:0000318"/>
    <property type="project" value="GO_Central"/>
</dbReference>
<gene>
    <name evidence="3 6 7" type="primary">prlh</name>
    <name evidence="6" type="synonym">prrp</name>
</gene>
<evidence type="ECO:0000313" key="2">
    <source>
        <dbReference type="EMBL" id="ABW96905.1"/>
    </source>
</evidence>
<feature type="signal peptide" evidence="1">
    <location>
        <begin position="1"/>
        <end position="20"/>
    </location>
</feature>
<evidence type="ECO:0000256" key="1">
    <source>
        <dbReference type="SAM" id="SignalP"/>
    </source>
</evidence>
<dbReference type="ZFIN" id="ZDB-GENE-120411-39">
    <property type="gene designation" value="prlh"/>
</dbReference>
<reference evidence="4" key="4">
    <citation type="submission" date="2018-04" db="UniProtKB">
        <authorList>
            <consortium name="Ensembl"/>
        </authorList>
    </citation>
    <scope>IDENTIFICATION</scope>
    <source>
        <strain evidence="3">Tuebingen</strain>
    </source>
</reference>
<dbReference type="InterPro" id="IPR026194">
    <property type="entry name" value="PrRP"/>
</dbReference>
<dbReference type="Pfam" id="PF15172">
    <property type="entry name" value="Prolactin_RP"/>
    <property type="match status" value="1"/>
</dbReference>
<dbReference type="Ensembl" id="ENSDART00000169688.2">
    <property type="protein sequence ID" value="ENSDARP00000136559.1"/>
    <property type="gene ID" value="ENSDARG00000099462.2"/>
</dbReference>
<dbReference type="CTD" id="51052"/>
<reference evidence="6" key="5">
    <citation type="submission" date="2025-04" db="UniProtKB">
        <authorList>
            <consortium name="RefSeq"/>
        </authorList>
    </citation>
    <scope>IDENTIFICATION</scope>
</reference>
<evidence type="ECO:0000313" key="7">
    <source>
        <dbReference type="ZFIN" id="ZDB-GENE-120411-39"/>
    </source>
</evidence>
<dbReference type="Ensembl" id="ENSDART00000184135.1">
    <property type="protein sequence ID" value="ENSDARP00000147253.1"/>
    <property type="gene ID" value="ENSDARG00000112525.1"/>
</dbReference>
<dbReference type="AlphaFoldDB" id="D3TI67"/>
<dbReference type="AGR" id="ZFIN:ZDB-GENE-120411-39"/>
<evidence type="ECO:0000313" key="4">
    <source>
        <dbReference type="Ensembl" id="ENSDARP00000147253"/>
    </source>
</evidence>
<dbReference type="EMBL" id="CR545476">
    <property type="status" value="NOT_ANNOTATED_CDS"/>
    <property type="molecule type" value="Genomic_DNA"/>
</dbReference>
<dbReference type="GO" id="GO:0007186">
    <property type="term" value="P:G protein-coupled receptor signaling pathway"/>
    <property type="evidence" value="ECO:0000318"/>
    <property type="project" value="GO_Central"/>
</dbReference>
<dbReference type="OrthoDB" id="8587277at2759"/>